<dbReference type="AlphaFoldDB" id="A0AAW1ERA5"/>
<name>A0AAW1ERA5_ZOAVI</name>
<protein>
    <submittedName>
        <fullName evidence="2">Uncharacterized protein</fullName>
    </submittedName>
</protein>
<dbReference type="EMBL" id="JBCEZU010000145">
    <property type="protein sequence ID" value="KAK9524867.1"/>
    <property type="molecule type" value="Genomic_DNA"/>
</dbReference>
<reference evidence="2 3" key="1">
    <citation type="journal article" date="2024" name="Genome Biol. Evol.">
        <title>Chromosome-level genome assembly of the viviparous eelpout Zoarces viviparus.</title>
        <authorList>
            <person name="Fuhrmann N."/>
            <person name="Brasseur M.V."/>
            <person name="Bakowski C.E."/>
            <person name="Podsiadlowski L."/>
            <person name="Prost S."/>
            <person name="Krehenwinkel H."/>
            <person name="Mayer C."/>
        </authorList>
    </citation>
    <scope>NUCLEOTIDE SEQUENCE [LARGE SCALE GENOMIC DNA]</scope>
    <source>
        <strain evidence="2">NO-MEL_2022_Ind0_liver</strain>
    </source>
</reference>
<evidence type="ECO:0000256" key="1">
    <source>
        <dbReference type="SAM" id="MobiDB-lite"/>
    </source>
</evidence>
<organism evidence="2 3">
    <name type="scientific">Zoarces viviparus</name>
    <name type="common">Viviparous eelpout</name>
    <name type="synonym">Blennius viviparus</name>
    <dbReference type="NCBI Taxonomy" id="48416"/>
    <lineage>
        <taxon>Eukaryota</taxon>
        <taxon>Metazoa</taxon>
        <taxon>Chordata</taxon>
        <taxon>Craniata</taxon>
        <taxon>Vertebrata</taxon>
        <taxon>Euteleostomi</taxon>
        <taxon>Actinopterygii</taxon>
        <taxon>Neopterygii</taxon>
        <taxon>Teleostei</taxon>
        <taxon>Neoteleostei</taxon>
        <taxon>Acanthomorphata</taxon>
        <taxon>Eupercaria</taxon>
        <taxon>Perciformes</taxon>
        <taxon>Cottioidei</taxon>
        <taxon>Zoarcales</taxon>
        <taxon>Zoarcidae</taxon>
        <taxon>Zoarcinae</taxon>
        <taxon>Zoarces</taxon>
    </lineage>
</organism>
<dbReference type="Proteomes" id="UP001488805">
    <property type="component" value="Unassembled WGS sequence"/>
</dbReference>
<gene>
    <name evidence="2" type="ORF">VZT92_017232</name>
</gene>
<comment type="caution">
    <text evidence="2">The sequence shown here is derived from an EMBL/GenBank/DDBJ whole genome shotgun (WGS) entry which is preliminary data.</text>
</comment>
<evidence type="ECO:0000313" key="3">
    <source>
        <dbReference type="Proteomes" id="UP001488805"/>
    </source>
</evidence>
<keyword evidence="3" id="KW-1185">Reference proteome</keyword>
<evidence type="ECO:0000313" key="2">
    <source>
        <dbReference type="EMBL" id="KAK9524867.1"/>
    </source>
</evidence>
<feature type="region of interest" description="Disordered" evidence="1">
    <location>
        <begin position="1"/>
        <end position="89"/>
    </location>
</feature>
<accession>A0AAW1ERA5</accession>
<sequence>MHGAACKVQGGNQICGGGATNARTAEAVRRKKKKKNSSGHSSAGTSPGKKVSPGVCARSSSGSLLLHPPVTSTASADPRLHVVGGDVAA</sequence>
<proteinExistence type="predicted"/>